<keyword evidence="7" id="KW-1185">Reference proteome</keyword>
<dbReference type="GO" id="GO:0016491">
    <property type="term" value="F:oxidoreductase activity"/>
    <property type="evidence" value="ECO:0007669"/>
    <property type="project" value="InterPro"/>
</dbReference>
<dbReference type="InterPro" id="IPR018170">
    <property type="entry name" value="Aldo/ket_reductase_CS"/>
</dbReference>
<feature type="site" description="Lowers pKa of active site Tyr" evidence="3">
    <location>
        <position position="84"/>
    </location>
</feature>
<evidence type="ECO:0000256" key="2">
    <source>
        <dbReference type="PIRSR" id="PIRSR000097-2"/>
    </source>
</evidence>
<name>A0AAQ3KJJ6_9LILI</name>
<protein>
    <recommendedName>
        <fullName evidence="5">NADP-dependent oxidoreductase domain-containing protein</fullName>
    </recommendedName>
</protein>
<feature type="domain" description="NADP-dependent oxidoreductase" evidence="5">
    <location>
        <begin position="23"/>
        <end position="323"/>
    </location>
</feature>
<feature type="binding site" evidence="2">
    <location>
        <position position="117"/>
    </location>
    <ligand>
        <name>substrate</name>
    </ligand>
</feature>
<dbReference type="InterPro" id="IPR020471">
    <property type="entry name" value="AKR"/>
</dbReference>
<accession>A0AAQ3KJJ6</accession>
<dbReference type="InterPro" id="IPR023210">
    <property type="entry name" value="NADP_OxRdtase_dom"/>
</dbReference>
<dbReference type="PANTHER" id="PTHR11732">
    <property type="entry name" value="ALDO/KETO REDUCTASE"/>
    <property type="match status" value="1"/>
</dbReference>
<dbReference type="AlphaFoldDB" id="A0AAQ3KJJ6"/>
<dbReference type="Gene3D" id="3.20.20.100">
    <property type="entry name" value="NADP-dependent oxidoreductase domain"/>
    <property type="match status" value="1"/>
</dbReference>
<dbReference type="PROSITE" id="PS00798">
    <property type="entry name" value="ALDOKETO_REDUCTASE_1"/>
    <property type="match status" value="1"/>
</dbReference>
<evidence type="ECO:0000313" key="6">
    <source>
        <dbReference type="EMBL" id="WOL07367.1"/>
    </source>
</evidence>
<sequence>MRGKGATAKNYFVLNTGAKIPAIGIGTWQYGGDLCVEAVTTALTVGYRHIDCAQLYGNEVEVGKALAEAFEGGIKREDLFLTSKLYCATNSHKRVENSVRVSLKSLGVSYLDLYLVHWPDNSSLGDPTDPSWKLASEYRQFSQRLKPTWEAMEGLVRMGLVRAIGVSNFNIQQISELLQFAKIVPAVNQVELHPFWRQDELVKFCQEKCIHVSAHTPLGVPASRGAPTASPGVSDSGSEDELGTPRITFRRSRSVHGPMMKLSVVADIAERHNKTAEQVILRWGLQRGTSVLPCSLNPDRIRKNIDIFNWWLTDEEWNRMNHIEPQICLFGSGPLNTSESGFLSATGPLQAVHEIEDDTE</sequence>
<dbReference type="Pfam" id="PF00248">
    <property type="entry name" value="Aldo_ket_red"/>
    <property type="match status" value="1"/>
</dbReference>
<feature type="region of interest" description="Disordered" evidence="4">
    <location>
        <begin position="220"/>
        <end position="245"/>
    </location>
</feature>
<evidence type="ECO:0000313" key="7">
    <source>
        <dbReference type="Proteomes" id="UP001327560"/>
    </source>
</evidence>
<dbReference type="EMBL" id="CP136894">
    <property type="protein sequence ID" value="WOL07367.1"/>
    <property type="molecule type" value="Genomic_DNA"/>
</dbReference>
<dbReference type="PRINTS" id="PR00069">
    <property type="entry name" value="ALDKETRDTASE"/>
</dbReference>
<reference evidence="6 7" key="1">
    <citation type="submission" date="2023-10" db="EMBL/GenBank/DDBJ databases">
        <title>Chromosome-scale genome assembly provides insights into flower coloration mechanisms of Canna indica.</title>
        <authorList>
            <person name="Li C."/>
        </authorList>
    </citation>
    <scope>NUCLEOTIDE SEQUENCE [LARGE SCALE GENOMIC DNA]</scope>
    <source>
        <tissue evidence="6">Flower</tissue>
    </source>
</reference>
<evidence type="ECO:0000259" key="5">
    <source>
        <dbReference type="Pfam" id="PF00248"/>
    </source>
</evidence>
<evidence type="ECO:0000256" key="1">
    <source>
        <dbReference type="PIRSR" id="PIRSR000097-1"/>
    </source>
</evidence>
<dbReference type="PIRSF" id="PIRSF000097">
    <property type="entry name" value="AKR"/>
    <property type="match status" value="1"/>
</dbReference>
<evidence type="ECO:0000256" key="3">
    <source>
        <dbReference type="PIRSR" id="PIRSR000097-3"/>
    </source>
</evidence>
<evidence type="ECO:0000256" key="4">
    <source>
        <dbReference type="SAM" id="MobiDB-lite"/>
    </source>
</evidence>
<dbReference type="SUPFAM" id="SSF51430">
    <property type="entry name" value="NAD(P)-linked oxidoreductase"/>
    <property type="match status" value="1"/>
</dbReference>
<gene>
    <name evidence="6" type="ORF">Cni_G16107</name>
</gene>
<feature type="active site" description="Proton donor" evidence="1">
    <location>
        <position position="56"/>
    </location>
</feature>
<proteinExistence type="predicted"/>
<dbReference type="Proteomes" id="UP001327560">
    <property type="component" value="Chromosome 5"/>
</dbReference>
<dbReference type="InterPro" id="IPR036812">
    <property type="entry name" value="NAD(P)_OxRdtase_dom_sf"/>
</dbReference>
<dbReference type="PROSITE" id="PS00062">
    <property type="entry name" value="ALDOKETO_REDUCTASE_2"/>
    <property type="match status" value="1"/>
</dbReference>
<organism evidence="6 7">
    <name type="scientific">Canna indica</name>
    <name type="common">Indian-shot</name>
    <dbReference type="NCBI Taxonomy" id="4628"/>
    <lineage>
        <taxon>Eukaryota</taxon>
        <taxon>Viridiplantae</taxon>
        <taxon>Streptophyta</taxon>
        <taxon>Embryophyta</taxon>
        <taxon>Tracheophyta</taxon>
        <taxon>Spermatophyta</taxon>
        <taxon>Magnoliopsida</taxon>
        <taxon>Liliopsida</taxon>
        <taxon>Zingiberales</taxon>
        <taxon>Cannaceae</taxon>
        <taxon>Canna</taxon>
    </lineage>
</organism>